<sequence>MATYSAFARDHLLTGLIILAGLILVASAIFWALNRRKKQRREAAWRLKRAEQDRIWHERGSTK</sequence>
<feature type="transmembrane region" description="Helical" evidence="1">
    <location>
        <begin position="12"/>
        <end position="33"/>
    </location>
</feature>
<protein>
    <submittedName>
        <fullName evidence="2">Cbb3-type cytochrome oxidase subunit 3</fullName>
    </submittedName>
</protein>
<proteinExistence type="predicted"/>
<dbReference type="AlphaFoldDB" id="A0A840Z2G3"/>
<evidence type="ECO:0000256" key="1">
    <source>
        <dbReference type="SAM" id="Phobius"/>
    </source>
</evidence>
<name>A0A840Z2G3_9SPHN</name>
<dbReference type="EMBL" id="JACIJI010000008">
    <property type="protein sequence ID" value="MBB5720105.1"/>
    <property type="molecule type" value="Genomic_DNA"/>
</dbReference>
<accession>A0A840Z2G3</accession>
<reference evidence="2 3" key="1">
    <citation type="submission" date="2020-08" db="EMBL/GenBank/DDBJ databases">
        <title>Genomic Encyclopedia of Type Strains, Phase IV (KMG-IV): sequencing the most valuable type-strain genomes for metagenomic binning, comparative biology and taxonomic classification.</title>
        <authorList>
            <person name="Goeker M."/>
        </authorList>
    </citation>
    <scope>NUCLEOTIDE SEQUENCE [LARGE SCALE GENOMIC DNA]</scope>
    <source>
        <strain evidence="2 3">DSM 27203</strain>
    </source>
</reference>
<gene>
    <name evidence="2" type="ORF">FHR23_003065</name>
</gene>
<dbReference type="Proteomes" id="UP000554342">
    <property type="component" value="Unassembled WGS sequence"/>
</dbReference>
<organism evidence="2 3">
    <name type="scientific">Stakelama sediminis</name>
    <dbReference type="NCBI Taxonomy" id="463200"/>
    <lineage>
        <taxon>Bacteria</taxon>
        <taxon>Pseudomonadati</taxon>
        <taxon>Pseudomonadota</taxon>
        <taxon>Alphaproteobacteria</taxon>
        <taxon>Sphingomonadales</taxon>
        <taxon>Sphingomonadaceae</taxon>
        <taxon>Stakelama</taxon>
    </lineage>
</organism>
<comment type="caution">
    <text evidence="2">The sequence shown here is derived from an EMBL/GenBank/DDBJ whole genome shotgun (WGS) entry which is preliminary data.</text>
</comment>
<keyword evidence="3" id="KW-1185">Reference proteome</keyword>
<evidence type="ECO:0000313" key="3">
    <source>
        <dbReference type="Proteomes" id="UP000554342"/>
    </source>
</evidence>
<keyword evidence="1" id="KW-0472">Membrane</keyword>
<evidence type="ECO:0000313" key="2">
    <source>
        <dbReference type="EMBL" id="MBB5720105.1"/>
    </source>
</evidence>
<dbReference type="RefSeq" id="WP_184005630.1">
    <property type="nucleotide sequence ID" value="NZ_BAABIF010000029.1"/>
</dbReference>
<keyword evidence="1" id="KW-0812">Transmembrane</keyword>
<keyword evidence="1" id="KW-1133">Transmembrane helix</keyword>